<gene>
    <name evidence="2" type="ORF">Petty_29</name>
</gene>
<organism evidence="2 3">
    <name type="scientific">Acinetobacter phage Petty</name>
    <dbReference type="NCBI Taxonomy" id="1406779"/>
    <lineage>
        <taxon>Viruses</taxon>
        <taxon>Duplodnaviria</taxon>
        <taxon>Heunggongvirae</taxon>
        <taxon>Uroviricota</taxon>
        <taxon>Caudoviricetes</taxon>
        <taxon>Autographivirales</taxon>
        <taxon>Autoscriptoviridae</taxon>
        <taxon>Beijerinckvirinae</taxon>
        <taxon>Pettyvirus</taxon>
        <taxon>Pettyvirus petty</taxon>
    </lineage>
</organism>
<dbReference type="EMBL" id="KF669656">
    <property type="protein sequence ID" value="AGY48001.1"/>
    <property type="molecule type" value="Genomic_DNA"/>
</dbReference>
<accession>U5PW88</accession>
<dbReference type="Proteomes" id="UP000017654">
    <property type="component" value="Segment"/>
</dbReference>
<sequence>MGMGSKLKKLVKKGINSLFGVGAMKDMAAAQEAQLRQQTEAAKLNSMNEIDNVTQFSDNTAQFADFGGGDNTNRRKKRSAGAFSSGIGLQV</sequence>
<evidence type="ECO:0000313" key="2">
    <source>
        <dbReference type="EMBL" id="AGY48001.1"/>
    </source>
</evidence>
<name>U5PW88_9CAUD</name>
<feature type="region of interest" description="Disordered" evidence="1">
    <location>
        <begin position="64"/>
        <end position="91"/>
    </location>
</feature>
<protein>
    <submittedName>
        <fullName evidence="2">Uncharacterized protein</fullName>
    </submittedName>
</protein>
<dbReference type="KEGG" id="vg:18503467"/>
<dbReference type="RefSeq" id="YP_009006526.1">
    <property type="nucleotide sequence ID" value="NC_023570.1"/>
</dbReference>
<reference evidence="2 3" key="1">
    <citation type="journal article" date="2013" name="Genome Announc.">
        <title>Complete Genome of Acinetobacter baumannii Podophage Petty.</title>
        <authorList>
            <person name="Mumm I.P."/>
            <person name="Wood T.L."/>
            <person name="Chamakura K.R."/>
            <person name="Kuty Everett G.F."/>
        </authorList>
    </citation>
    <scope>NUCLEOTIDE SEQUENCE [LARGE SCALE GENOMIC DNA]</scope>
</reference>
<evidence type="ECO:0000313" key="3">
    <source>
        <dbReference type="Proteomes" id="UP000017654"/>
    </source>
</evidence>
<keyword evidence="3" id="KW-1185">Reference proteome</keyword>
<proteinExistence type="predicted"/>
<evidence type="ECO:0000256" key="1">
    <source>
        <dbReference type="SAM" id="MobiDB-lite"/>
    </source>
</evidence>
<dbReference type="GeneID" id="18503467"/>